<evidence type="ECO:0000256" key="1">
    <source>
        <dbReference type="ARBA" id="ARBA00001913"/>
    </source>
</evidence>
<keyword evidence="5" id="KW-0106">Calcium</keyword>
<comment type="cofactor">
    <cofactor evidence="1">
        <name>Ca(2+)</name>
        <dbReference type="ChEBI" id="CHEBI:29108"/>
    </cofactor>
</comment>
<dbReference type="PANTHER" id="PTHR10342">
    <property type="entry name" value="ARYLSULFATASE"/>
    <property type="match status" value="1"/>
</dbReference>
<sequence length="485" mass="55033">MDSRCFEVVTFMLIISVRPAVATPLHILLIVVDDLGWSDVGFHNPQINTPNLDHLASEGVILDNYYVQPSCTPTRAALLTGLYPIHTGMQKGVLHQKQPYGLPLRFTTLSQKLKEAGYSTHIIGKWHLGFFRWPYTPLYRGFDSFYGFYGGAEGYYSHEHDGILDLHDNKEPVRNKSGVYSATLYAEQARRVILSHNASKPLFLYLPFQSVHGPLSVDLKYEQKYRGIRNKRRRTYAGMVDIMDEAIGNVTEAMKEAGLWNETFTIVTTDNGGNPGQGGYNWPLRGQKGSLWEGGVRGVGLVHGRMLQKTGVKCKELFHVTDWYPTLVNLADRSLDRRRTDAAIRQLDGFNIWRSLSEGDPSPRREIVHDISDHKAAIRVGDMKLILNQTDRKRYIPPELVGSIPAEQGKKGHCCKNVIDVGLYNITADPYEMVNLRNQFPDIVEALMTRVEYYRQGVVPPEKKPSARKAKKTARRKGYWGPWED</sequence>
<proteinExistence type="inferred from homology"/>
<reference evidence="10 11" key="1">
    <citation type="submission" date="2022-05" db="EMBL/GenBank/DDBJ databases">
        <authorList>
            <consortium name="Genoscope - CEA"/>
            <person name="William W."/>
        </authorList>
    </citation>
    <scope>NUCLEOTIDE SEQUENCE [LARGE SCALE GENOMIC DNA]</scope>
</reference>
<dbReference type="Pfam" id="PF00884">
    <property type="entry name" value="Sulfatase"/>
    <property type="match status" value="1"/>
</dbReference>
<comment type="caution">
    <text evidence="10">The sequence shown here is derived from an EMBL/GenBank/DDBJ whole genome shotgun (WGS) entry which is preliminary data.</text>
</comment>
<evidence type="ECO:0000256" key="2">
    <source>
        <dbReference type="ARBA" id="ARBA00008779"/>
    </source>
</evidence>
<feature type="region of interest" description="Disordered" evidence="7">
    <location>
        <begin position="461"/>
        <end position="485"/>
    </location>
</feature>
<dbReference type="InterPro" id="IPR000917">
    <property type="entry name" value="Sulfatase_N"/>
</dbReference>
<evidence type="ECO:0000259" key="9">
    <source>
        <dbReference type="Pfam" id="PF00884"/>
    </source>
</evidence>
<evidence type="ECO:0000256" key="3">
    <source>
        <dbReference type="ARBA" id="ARBA00022723"/>
    </source>
</evidence>
<feature type="compositionally biased region" description="Basic residues" evidence="7">
    <location>
        <begin position="466"/>
        <end position="478"/>
    </location>
</feature>
<keyword evidence="8" id="KW-0732">Signal</keyword>
<dbReference type="PROSITE" id="PS00523">
    <property type="entry name" value="SULFATASE_1"/>
    <property type="match status" value="1"/>
</dbReference>
<keyword evidence="3" id="KW-0479">Metal-binding</keyword>
<evidence type="ECO:0000313" key="10">
    <source>
        <dbReference type="EMBL" id="CAH3155111.1"/>
    </source>
</evidence>
<feature type="domain" description="Sulfatase N-terminal" evidence="9">
    <location>
        <begin position="26"/>
        <end position="332"/>
    </location>
</feature>
<dbReference type="PROSITE" id="PS00149">
    <property type="entry name" value="SULFATASE_2"/>
    <property type="match status" value="1"/>
</dbReference>
<evidence type="ECO:0000256" key="5">
    <source>
        <dbReference type="ARBA" id="ARBA00022837"/>
    </source>
</evidence>
<dbReference type="Gene3D" id="3.40.720.10">
    <property type="entry name" value="Alkaline Phosphatase, subunit A"/>
    <property type="match status" value="1"/>
</dbReference>
<dbReference type="Gene3D" id="3.30.1120.10">
    <property type="match status" value="1"/>
</dbReference>
<evidence type="ECO:0000256" key="8">
    <source>
        <dbReference type="SAM" id="SignalP"/>
    </source>
</evidence>
<protein>
    <recommendedName>
        <fullName evidence="9">Sulfatase N-terminal domain-containing protein</fullName>
    </recommendedName>
</protein>
<accession>A0ABN8Q169</accession>
<evidence type="ECO:0000256" key="4">
    <source>
        <dbReference type="ARBA" id="ARBA00022801"/>
    </source>
</evidence>
<feature type="chain" id="PRO_5046572294" description="Sulfatase N-terminal domain-containing protein" evidence="8">
    <location>
        <begin position="23"/>
        <end position="485"/>
    </location>
</feature>
<dbReference type="Proteomes" id="UP001159405">
    <property type="component" value="Unassembled WGS sequence"/>
</dbReference>
<gene>
    <name evidence="10" type="ORF">PLOB_00001190</name>
</gene>
<feature type="signal peptide" evidence="8">
    <location>
        <begin position="1"/>
        <end position="22"/>
    </location>
</feature>
<evidence type="ECO:0000313" key="11">
    <source>
        <dbReference type="Proteomes" id="UP001159405"/>
    </source>
</evidence>
<name>A0ABN8Q169_9CNID</name>
<dbReference type="SUPFAM" id="SSF53649">
    <property type="entry name" value="Alkaline phosphatase-like"/>
    <property type="match status" value="1"/>
</dbReference>
<evidence type="ECO:0000256" key="7">
    <source>
        <dbReference type="SAM" id="MobiDB-lite"/>
    </source>
</evidence>
<dbReference type="InterPro" id="IPR017850">
    <property type="entry name" value="Alkaline_phosphatase_core_sf"/>
</dbReference>
<keyword evidence="6" id="KW-0325">Glycoprotein</keyword>
<dbReference type="InterPro" id="IPR024607">
    <property type="entry name" value="Sulfatase_CS"/>
</dbReference>
<evidence type="ECO:0000256" key="6">
    <source>
        <dbReference type="ARBA" id="ARBA00023180"/>
    </source>
</evidence>
<keyword evidence="11" id="KW-1185">Reference proteome</keyword>
<dbReference type="EMBL" id="CALNXK010000100">
    <property type="protein sequence ID" value="CAH3155111.1"/>
    <property type="molecule type" value="Genomic_DNA"/>
</dbReference>
<comment type="similarity">
    <text evidence="2">Belongs to the sulfatase family.</text>
</comment>
<organism evidence="10 11">
    <name type="scientific">Porites lobata</name>
    <dbReference type="NCBI Taxonomy" id="104759"/>
    <lineage>
        <taxon>Eukaryota</taxon>
        <taxon>Metazoa</taxon>
        <taxon>Cnidaria</taxon>
        <taxon>Anthozoa</taxon>
        <taxon>Hexacorallia</taxon>
        <taxon>Scleractinia</taxon>
        <taxon>Fungiina</taxon>
        <taxon>Poritidae</taxon>
        <taxon>Porites</taxon>
    </lineage>
</organism>
<dbReference type="CDD" id="cd16029">
    <property type="entry name" value="4-S"/>
    <property type="match status" value="1"/>
</dbReference>
<dbReference type="PANTHER" id="PTHR10342:SF274">
    <property type="entry name" value="ARYLSULFATASE B"/>
    <property type="match status" value="1"/>
</dbReference>
<dbReference type="InterPro" id="IPR047115">
    <property type="entry name" value="ARSB"/>
</dbReference>
<keyword evidence="4" id="KW-0378">Hydrolase</keyword>